<dbReference type="Pfam" id="PF00072">
    <property type="entry name" value="Response_reg"/>
    <property type="match status" value="1"/>
</dbReference>
<dbReference type="Gene3D" id="3.40.50.2300">
    <property type="match status" value="1"/>
</dbReference>
<feature type="modified residue" description="4-aspartylphosphate" evidence="6">
    <location>
        <position position="533"/>
    </location>
</feature>
<feature type="modified residue" description="Phosphohistidine" evidence="5">
    <location>
        <position position="656"/>
    </location>
</feature>
<dbReference type="SUPFAM" id="SSF52172">
    <property type="entry name" value="CheY-like"/>
    <property type="match status" value="1"/>
</dbReference>
<dbReference type="EC" id="2.7.13.3" evidence="2"/>
<dbReference type="PROSITE" id="PS50894">
    <property type="entry name" value="HPT"/>
    <property type="match status" value="1"/>
</dbReference>
<dbReference type="InterPro" id="IPR036097">
    <property type="entry name" value="HisK_dim/P_sf"/>
</dbReference>
<dbReference type="SMART" id="SM00387">
    <property type="entry name" value="HATPase_c"/>
    <property type="match status" value="1"/>
</dbReference>
<dbReference type="InterPro" id="IPR003661">
    <property type="entry name" value="HisK_dim/P_dom"/>
</dbReference>
<dbReference type="PANTHER" id="PTHR43547:SF2">
    <property type="entry name" value="HYBRID SIGNAL TRANSDUCTION HISTIDINE KINASE C"/>
    <property type="match status" value="1"/>
</dbReference>
<evidence type="ECO:0000256" key="2">
    <source>
        <dbReference type="ARBA" id="ARBA00012438"/>
    </source>
</evidence>
<dbReference type="SUPFAM" id="SSF55874">
    <property type="entry name" value="ATPase domain of HSP90 chaperone/DNA topoisomerase II/histidine kinase"/>
    <property type="match status" value="1"/>
</dbReference>
<dbReference type="Gene3D" id="1.20.120.160">
    <property type="entry name" value="HPT domain"/>
    <property type="match status" value="1"/>
</dbReference>
<keyword evidence="12" id="KW-1185">Reference proteome</keyword>
<dbReference type="PANTHER" id="PTHR43547">
    <property type="entry name" value="TWO-COMPONENT HISTIDINE KINASE"/>
    <property type="match status" value="1"/>
</dbReference>
<keyword evidence="3 6" id="KW-0597">Phosphoprotein</keyword>
<evidence type="ECO:0000259" key="10">
    <source>
        <dbReference type="PROSITE" id="PS50894"/>
    </source>
</evidence>
<dbReference type="InterPro" id="IPR001789">
    <property type="entry name" value="Sig_transdc_resp-reg_receiver"/>
</dbReference>
<keyword evidence="7" id="KW-0472">Membrane</keyword>
<evidence type="ECO:0000256" key="3">
    <source>
        <dbReference type="ARBA" id="ARBA00022553"/>
    </source>
</evidence>
<feature type="domain" description="Histidine kinase" evidence="8">
    <location>
        <begin position="246"/>
        <end position="453"/>
    </location>
</feature>
<keyword evidence="7" id="KW-0812">Transmembrane</keyword>
<dbReference type="CDD" id="cd00082">
    <property type="entry name" value="HisKA"/>
    <property type="match status" value="1"/>
</dbReference>
<dbReference type="SUPFAM" id="SSF47384">
    <property type="entry name" value="Homodimeric domain of signal transducing histidine kinase"/>
    <property type="match status" value="1"/>
</dbReference>
<dbReference type="InterPro" id="IPR003594">
    <property type="entry name" value="HATPase_dom"/>
</dbReference>
<protein>
    <recommendedName>
        <fullName evidence="2">histidine kinase</fullName>
        <ecNumber evidence="2">2.7.13.3</ecNumber>
    </recommendedName>
</protein>
<dbReference type="SUPFAM" id="SSF47226">
    <property type="entry name" value="Histidine-containing phosphotransfer domain, HPT domain"/>
    <property type="match status" value="1"/>
</dbReference>
<dbReference type="Proteomes" id="UP001181355">
    <property type="component" value="Chromosome"/>
</dbReference>
<dbReference type="InterPro" id="IPR036641">
    <property type="entry name" value="HPT_dom_sf"/>
</dbReference>
<dbReference type="CDD" id="cd00075">
    <property type="entry name" value="HATPase"/>
    <property type="match status" value="1"/>
</dbReference>
<evidence type="ECO:0000256" key="5">
    <source>
        <dbReference type="PROSITE-ProRule" id="PRU00110"/>
    </source>
</evidence>
<dbReference type="Gene3D" id="1.10.287.130">
    <property type="match status" value="1"/>
</dbReference>
<organism evidence="11 12">
    <name type="scientific">Undibacterium cyanobacteriorum</name>
    <dbReference type="NCBI Taxonomy" id="3073561"/>
    <lineage>
        <taxon>Bacteria</taxon>
        <taxon>Pseudomonadati</taxon>
        <taxon>Pseudomonadota</taxon>
        <taxon>Betaproteobacteria</taxon>
        <taxon>Burkholderiales</taxon>
        <taxon>Oxalobacteraceae</taxon>
        <taxon>Undibacterium</taxon>
    </lineage>
</organism>
<dbReference type="CDD" id="cd17546">
    <property type="entry name" value="REC_hyHK_CKI1_RcsC-like"/>
    <property type="match status" value="1"/>
</dbReference>
<reference evidence="11" key="1">
    <citation type="submission" date="2023-09" db="EMBL/GenBank/DDBJ databases">
        <title>Undibacterium sp. 20NA77.5 isolated from freshwater.</title>
        <authorList>
            <person name="Le V."/>
            <person name="Ko S.-R."/>
            <person name="Ahn C.-Y."/>
            <person name="Oh H.-M."/>
        </authorList>
    </citation>
    <scope>NUCLEOTIDE SEQUENCE</scope>
    <source>
        <strain evidence="11">20NA77.5</strain>
    </source>
</reference>
<evidence type="ECO:0000259" key="8">
    <source>
        <dbReference type="PROSITE" id="PS50109"/>
    </source>
</evidence>
<evidence type="ECO:0000313" key="12">
    <source>
        <dbReference type="Proteomes" id="UP001181355"/>
    </source>
</evidence>
<feature type="domain" description="Response regulatory" evidence="9">
    <location>
        <begin position="484"/>
        <end position="603"/>
    </location>
</feature>
<evidence type="ECO:0000259" key="9">
    <source>
        <dbReference type="PROSITE" id="PS50110"/>
    </source>
</evidence>
<feature type="transmembrane region" description="Helical" evidence="7">
    <location>
        <begin position="92"/>
        <end position="111"/>
    </location>
</feature>
<feature type="transmembrane region" description="Helical" evidence="7">
    <location>
        <begin position="151"/>
        <end position="175"/>
    </location>
</feature>
<dbReference type="Pfam" id="PF02518">
    <property type="entry name" value="HATPase_c"/>
    <property type="match status" value="1"/>
</dbReference>
<dbReference type="InterPro" id="IPR008207">
    <property type="entry name" value="Sig_transdc_His_kin_Hpt_dom"/>
</dbReference>
<evidence type="ECO:0000256" key="4">
    <source>
        <dbReference type="ARBA" id="ARBA00023012"/>
    </source>
</evidence>
<keyword evidence="7" id="KW-1133">Transmembrane helix</keyword>
<evidence type="ECO:0000256" key="1">
    <source>
        <dbReference type="ARBA" id="ARBA00000085"/>
    </source>
</evidence>
<feature type="transmembrane region" description="Helical" evidence="7">
    <location>
        <begin position="37"/>
        <end position="55"/>
    </location>
</feature>
<evidence type="ECO:0000313" key="11">
    <source>
        <dbReference type="EMBL" id="WMW80012.1"/>
    </source>
</evidence>
<feature type="transmembrane region" description="Helical" evidence="7">
    <location>
        <begin position="6"/>
        <end position="25"/>
    </location>
</feature>
<dbReference type="PROSITE" id="PS50110">
    <property type="entry name" value="RESPONSE_REGULATORY"/>
    <property type="match status" value="1"/>
</dbReference>
<name>A0ABY9RFL7_9BURK</name>
<accession>A0ABY9RFL7</accession>
<feature type="transmembrane region" description="Helical" evidence="7">
    <location>
        <begin position="117"/>
        <end position="139"/>
    </location>
</feature>
<feature type="transmembrane region" description="Helical" evidence="7">
    <location>
        <begin position="61"/>
        <end position="80"/>
    </location>
</feature>
<dbReference type="InterPro" id="IPR011006">
    <property type="entry name" value="CheY-like_superfamily"/>
</dbReference>
<comment type="catalytic activity">
    <reaction evidence="1">
        <text>ATP + protein L-histidine = ADP + protein N-phospho-L-histidine.</text>
        <dbReference type="EC" id="2.7.13.3"/>
    </reaction>
</comment>
<dbReference type="Pfam" id="PF01627">
    <property type="entry name" value="Hpt"/>
    <property type="match status" value="1"/>
</dbReference>
<dbReference type="SMART" id="SM00448">
    <property type="entry name" value="REC"/>
    <property type="match status" value="1"/>
</dbReference>
<proteinExistence type="predicted"/>
<evidence type="ECO:0000256" key="6">
    <source>
        <dbReference type="PROSITE-ProRule" id="PRU00169"/>
    </source>
</evidence>
<sequence>MDPRTAFILTTAFALLNGGVLGLMHRGLSRQIRPSAVDWRIGTLIAAGGVLLLAVQTPDSAWLLLPVGNTFVFMGFALYWRSVRRFDHLPDTAWIFLPTLVGAVALTWFTLVTPLLWVRVCITTVVWNTMIAGSSYSLLKHRQFKHEIGRVCLAGIFLILMCFMTGRAIYFALYLRDVQTIVSNEHFINILTPMSTAVLPVIGTTAFLMMCSERLRGELAARAIELDQKNADLKQAILAREDAERIARHDLKTPLASIAAAPALLRGNTGNQEELLQMIEGSARRALNMVNLSLDLYRMEKGQYPLHPEPTDLKAVLNTVLDDLHVHALAKHLQIKVSEHGAVRLAFAEAALCYSCIANLIKNAIEAASERSTVAIDIEYAQLITLKIHNDTAVPEELRHCFFDKYATLGKEGGSGLGTYSSRLLAQVQKGDLTMHTSEQEGTTLCLSLPVYAGSADSVNSPLPIATPLQTSIETSELSKDKLHILMVDDDLYNTKVVAHQLQRFGISLSTALNGKYGWQACLERRPDLILMDIEMPIMNGIDALQAIRSMQKIRNQTPSLIVAFSSDDGIHSHERFLKMGFDYCLSKPASASDLLALIEKLPPPSPPSQQWDEVRMPVELLPDLEAFLTSRITLINDLEKAMEMHDHANQRRISHKLSGSFAMYGFNWAAQHCKLIETQDLAHDRKQNQIDELMRHLSEVAIIEDTKPEGAPSRPAISGA</sequence>
<evidence type="ECO:0000256" key="7">
    <source>
        <dbReference type="SAM" id="Phobius"/>
    </source>
</evidence>
<dbReference type="PROSITE" id="PS50109">
    <property type="entry name" value="HIS_KIN"/>
    <property type="match status" value="1"/>
</dbReference>
<dbReference type="InterPro" id="IPR005467">
    <property type="entry name" value="His_kinase_dom"/>
</dbReference>
<dbReference type="InterPro" id="IPR036890">
    <property type="entry name" value="HATPase_C_sf"/>
</dbReference>
<gene>
    <name evidence="11" type="ORF">RF679_15370</name>
</gene>
<keyword evidence="4" id="KW-0902">Two-component regulatory system</keyword>
<dbReference type="EMBL" id="CP133720">
    <property type="protein sequence ID" value="WMW80012.1"/>
    <property type="molecule type" value="Genomic_DNA"/>
</dbReference>
<dbReference type="Gene3D" id="3.30.565.10">
    <property type="entry name" value="Histidine kinase-like ATPase, C-terminal domain"/>
    <property type="match status" value="1"/>
</dbReference>
<feature type="domain" description="HPt" evidence="10">
    <location>
        <begin position="617"/>
        <end position="708"/>
    </location>
</feature>
<dbReference type="SMART" id="SM00388">
    <property type="entry name" value="HisKA"/>
    <property type="match status" value="1"/>
</dbReference>
<dbReference type="Pfam" id="PF00512">
    <property type="entry name" value="HisKA"/>
    <property type="match status" value="1"/>
</dbReference>
<dbReference type="RefSeq" id="WP_309481505.1">
    <property type="nucleotide sequence ID" value="NZ_CP133720.1"/>
</dbReference>